<accession>A0A0F8ZDR1</accession>
<gene>
    <name evidence="1" type="ORF">LCGC14_2786870</name>
</gene>
<organism evidence="1">
    <name type="scientific">marine sediment metagenome</name>
    <dbReference type="NCBI Taxonomy" id="412755"/>
    <lineage>
        <taxon>unclassified sequences</taxon>
        <taxon>metagenomes</taxon>
        <taxon>ecological metagenomes</taxon>
    </lineage>
</organism>
<sequence>MRNQDEIRRLARVTIEQITEVMNGFCSTLDEIIQDQPEPIHDIRWAAEQLANGKPVHGQGEPLRSRGPDYVIQGYDGPFRFTPEELLATNYKLVKSEPAEIERKCGDCEHWSCTTVAAKYWDTCSAKSAVRIHRESIACKDFEGAK</sequence>
<reference evidence="1" key="1">
    <citation type="journal article" date="2015" name="Nature">
        <title>Complex archaea that bridge the gap between prokaryotes and eukaryotes.</title>
        <authorList>
            <person name="Spang A."/>
            <person name="Saw J.H."/>
            <person name="Jorgensen S.L."/>
            <person name="Zaremba-Niedzwiedzka K."/>
            <person name="Martijn J."/>
            <person name="Lind A.E."/>
            <person name="van Eijk R."/>
            <person name="Schleper C."/>
            <person name="Guy L."/>
            <person name="Ettema T.J."/>
        </authorList>
    </citation>
    <scope>NUCLEOTIDE SEQUENCE</scope>
</reference>
<proteinExistence type="predicted"/>
<name>A0A0F8ZDR1_9ZZZZ</name>
<protein>
    <submittedName>
        <fullName evidence="1">Uncharacterized protein</fullName>
    </submittedName>
</protein>
<dbReference type="EMBL" id="LAZR01051931">
    <property type="protein sequence ID" value="KKK84090.1"/>
    <property type="molecule type" value="Genomic_DNA"/>
</dbReference>
<evidence type="ECO:0000313" key="1">
    <source>
        <dbReference type="EMBL" id="KKK84090.1"/>
    </source>
</evidence>
<comment type="caution">
    <text evidence="1">The sequence shown here is derived from an EMBL/GenBank/DDBJ whole genome shotgun (WGS) entry which is preliminary data.</text>
</comment>
<dbReference type="AlphaFoldDB" id="A0A0F8ZDR1"/>